<gene>
    <name evidence="2" type="ORF">BO82DRAFT_402114</name>
</gene>
<evidence type="ECO:0000256" key="1">
    <source>
        <dbReference type="SAM" id="MobiDB-lite"/>
    </source>
</evidence>
<feature type="compositionally biased region" description="Acidic residues" evidence="1">
    <location>
        <begin position="284"/>
        <end position="295"/>
    </location>
</feature>
<dbReference type="VEuPathDB" id="FungiDB:BO82DRAFT_402114"/>
<dbReference type="AlphaFoldDB" id="A0A319D1X7"/>
<feature type="region of interest" description="Disordered" evidence="1">
    <location>
        <begin position="262"/>
        <end position="295"/>
    </location>
</feature>
<proteinExistence type="predicted"/>
<evidence type="ECO:0000313" key="2">
    <source>
        <dbReference type="EMBL" id="PYH81898.1"/>
    </source>
</evidence>
<name>A0A319D1X7_9EURO</name>
<organism evidence="2 3">
    <name type="scientific">Aspergillus uvarum CBS 121591</name>
    <dbReference type="NCBI Taxonomy" id="1448315"/>
    <lineage>
        <taxon>Eukaryota</taxon>
        <taxon>Fungi</taxon>
        <taxon>Dikarya</taxon>
        <taxon>Ascomycota</taxon>
        <taxon>Pezizomycotina</taxon>
        <taxon>Eurotiomycetes</taxon>
        <taxon>Eurotiomycetidae</taxon>
        <taxon>Eurotiales</taxon>
        <taxon>Aspergillaceae</taxon>
        <taxon>Aspergillus</taxon>
        <taxon>Aspergillus subgen. Circumdati</taxon>
    </lineage>
</organism>
<reference evidence="2 3" key="1">
    <citation type="submission" date="2016-12" db="EMBL/GenBank/DDBJ databases">
        <title>The genomes of Aspergillus section Nigri reveals drivers in fungal speciation.</title>
        <authorList>
            <consortium name="DOE Joint Genome Institute"/>
            <person name="Vesth T.C."/>
            <person name="Nybo J."/>
            <person name="Theobald S."/>
            <person name="Brandl J."/>
            <person name="Frisvad J.C."/>
            <person name="Nielsen K.F."/>
            <person name="Lyhne E.K."/>
            <person name="Kogle M.E."/>
            <person name="Kuo A."/>
            <person name="Riley R."/>
            <person name="Clum A."/>
            <person name="Nolan M."/>
            <person name="Lipzen A."/>
            <person name="Salamov A."/>
            <person name="Henrissat B."/>
            <person name="Wiebenga A."/>
            <person name="De Vries R.P."/>
            <person name="Grigoriev I.V."/>
            <person name="Mortensen U.H."/>
            <person name="Andersen M.R."/>
            <person name="Baker S.E."/>
        </authorList>
    </citation>
    <scope>NUCLEOTIDE SEQUENCE [LARGE SCALE GENOMIC DNA]</scope>
    <source>
        <strain evidence="2 3">CBS 121591</strain>
    </source>
</reference>
<dbReference type="RefSeq" id="XP_025492098.1">
    <property type="nucleotide sequence ID" value="XM_025639302.1"/>
</dbReference>
<evidence type="ECO:0000313" key="3">
    <source>
        <dbReference type="Proteomes" id="UP000248340"/>
    </source>
</evidence>
<keyword evidence="3" id="KW-1185">Reference proteome</keyword>
<protein>
    <submittedName>
        <fullName evidence="2">Uncharacterized protein</fullName>
    </submittedName>
</protein>
<dbReference type="OrthoDB" id="4481227at2759"/>
<dbReference type="GeneID" id="37142044"/>
<accession>A0A319D1X7</accession>
<dbReference type="Proteomes" id="UP000248340">
    <property type="component" value="Unassembled WGS sequence"/>
</dbReference>
<dbReference type="EMBL" id="KZ821699">
    <property type="protein sequence ID" value="PYH81898.1"/>
    <property type="molecule type" value="Genomic_DNA"/>
</dbReference>
<sequence>MEPQSVVSATRNLQDLIGRRRAINERIASEIQRAGTQIQSLKEGLGSVETQHREVLVLDDQIRRKEEQRDREVSGSHLKLEIWELMDEYAYGFSDAGEASPLSYILLRVAHEGNTVQGAKTGMVNLARKTDLLHTFAQHNLTLAGRVEYTLWYREPELARIHLIVVEADPDKDDEQAETRAIAYMLMVQESHWQDCDMLTVVYGLVHNENRCSFTFLRLNATRKVQRVTECWDSFPSTQDSRIISILWNIFGEARMYDDSSVDPDYEDSFRDPNSEGSSTCTGGDEEDLTLSDCR</sequence>